<evidence type="ECO:0000256" key="5">
    <source>
        <dbReference type="SAM" id="MobiDB-lite"/>
    </source>
</evidence>
<keyword evidence="9" id="KW-1185">Reference proteome</keyword>
<evidence type="ECO:0000256" key="1">
    <source>
        <dbReference type="ARBA" id="ARBA00004167"/>
    </source>
</evidence>
<dbReference type="RefSeq" id="WP_221007381.1">
    <property type="nucleotide sequence ID" value="NZ_CP081150.1"/>
</dbReference>
<dbReference type="InterPro" id="IPR007452">
    <property type="entry name" value="TamB_C"/>
</dbReference>
<dbReference type="Pfam" id="PF04357">
    <property type="entry name" value="TamB"/>
    <property type="match status" value="1"/>
</dbReference>
<name>A0ABX8Z8E6_9NEIS</name>
<keyword evidence="4 6" id="KW-0472">Membrane</keyword>
<evidence type="ECO:0000256" key="2">
    <source>
        <dbReference type="ARBA" id="ARBA00022692"/>
    </source>
</evidence>
<evidence type="ECO:0000313" key="9">
    <source>
        <dbReference type="Proteomes" id="UP000825679"/>
    </source>
</evidence>
<comment type="subcellular location">
    <subcellularLocation>
        <location evidence="1">Membrane</location>
        <topology evidence="1">Single-pass membrane protein</topology>
    </subcellularLocation>
</comment>
<protein>
    <submittedName>
        <fullName evidence="8">Translocation/assembly module TamB domain-containing protein</fullName>
    </submittedName>
</protein>
<gene>
    <name evidence="8" type="ORF">K4H28_05505</name>
</gene>
<dbReference type="PANTHER" id="PTHR36985">
    <property type="entry name" value="TRANSLOCATION AND ASSEMBLY MODULE SUBUNIT TAMB"/>
    <property type="match status" value="1"/>
</dbReference>
<reference evidence="8 9" key="1">
    <citation type="submission" date="2021-08" db="EMBL/GenBank/DDBJ databases">
        <title>complete genome sequencing of Deefgea sp. D25.</title>
        <authorList>
            <person name="Bae J.-W."/>
            <person name="Gim D.-H."/>
        </authorList>
    </citation>
    <scope>NUCLEOTIDE SEQUENCE [LARGE SCALE GENOMIC DNA]</scope>
    <source>
        <strain evidence="8 9">D25</strain>
    </source>
</reference>
<proteinExistence type="predicted"/>
<evidence type="ECO:0000256" key="3">
    <source>
        <dbReference type="ARBA" id="ARBA00022989"/>
    </source>
</evidence>
<keyword evidence="3 6" id="KW-1133">Transmembrane helix</keyword>
<evidence type="ECO:0000313" key="8">
    <source>
        <dbReference type="EMBL" id="QZA78861.1"/>
    </source>
</evidence>
<evidence type="ECO:0000256" key="4">
    <source>
        <dbReference type="ARBA" id="ARBA00023136"/>
    </source>
</evidence>
<evidence type="ECO:0000259" key="7">
    <source>
        <dbReference type="Pfam" id="PF04357"/>
    </source>
</evidence>
<feature type="region of interest" description="Disordered" evidence="5">
    <location>
        <begin position="1"/>
        <end position="29"/>
    </location>
</feature>
<dbReference type="EMBL" id="CP081150">
    <property type="protein sequence ID" value="QZA78861.1"/>
    <property type="molecule type" value="Genomic_DNA"/>
</dbReference>
<dbReference type="PANTHER" id="PTHR36985:SF1">
    <property type="entry name" value="TRANSLOCATION AND ASSEMBLY MODULE SUBUNIT TAMB"/>
    <property type="match status" value="1"/>
</dbReference>
<feature type="compositionally biased region" description="Polar residues" evidence="5">
    <location>
        <begin position="9"/>
        <end position="25"/>
    </location>
</feature>
<evidence type="ECO:0000256" key="6">
    <source>
        <dbReference type="SAM" id="Phobius"/>
    </source>
</evidence>
<organism evidence="8 9">
    <name type="scientific">Deefgea tanakiae</name>
    <dbReference type="NCBI Taxonomy" id="2865840"/>
    <lineage>
        <taxon>Bacteria</taxon>
        <taxon>Pseudomonadati</taxon>
        <taxon>Pseudomonadota</taxon>
        <taxon>Betaproteobacteria</taxon>
        <taxon>Neisseriales</taxon>
        <taxon>Chitinibacteraceae</taxon>
        <taxon>Deefgea</taxon>
    </lineage>
</organism>
<feature type="transmembrane region" description="Helical" evidence="6">
    <location>
        <begin position="42"/>
        <end position="65"/>
    </location>
</feature>
<feature type="domain" description="Translocation and assembly module TamB C-terminal" evidence="7">
    <location>
        <begin position="959"/>
        <end position="1293"/>
    </location>
</feature>
<accession>A0ABX8Z8E6</accession>
<sequence length="1294" mass="139372">MSIKHIETSESNTEAVESTSEPSQQAKKKPHKYGVARRVIRGVVWGTICSIALTVVVLASILTWLDSDHGRARLVEVINRSGVVTLKSLQGSFWSRLEVKDLRVDTTDVEVKLNYGVLGWTPYSVFVRKLYLNELSLDVLQIKLKPQPPMKEVSPPPTQLTLPFSLRVIQLKIAQLDISDAPLLKDIQASLDSDGESHRLSVQQIRAPQGTLSAALNLNGIAPFATAGSFVLAGELEKRTLTAVGHVVGDLRALAVKADLTAEQVTANVDVKLDVFAPHAYQIVQHGHARLNQINPAAFHPSAPKARINADLDVKPTADGASIKLSLQNQVLDSLDRQGLPLRSLNAQLQLKGEALEIQSLLAQLSGNGRVTANGRIFNEQLDLKVGLQGIDPALLWSPQPASQMAGSLAIKGPWLAPDVKGQLSDARFKAVASIDMGWIRPDQQRRIAVRRLELSRAGSQVLASGEVNLLSPFDFKLNAELQRFNPADYFSVPAGRIGGNFVANGRVEPRLLVDLNYNLRDSQFNGESLTGQGQLKLTDNQLQDSQLWLALGANRVDVKGALGQVNDKLSYQLHLPNLAVIGKGFSGLVDGQGVLSGPLNALQIQGDLKVQQLKTPWDMSIKQADIHADVPSDLQRPLKVQLNLTELRLAETVIDKVNLLATGTRSSHELTLSASGQHQKQALLLNTVLQGSLNDAFLWQGKIKNFDGKAFVPFQLMSPMALTVSAEQFQLGAGELNLGQSSVKINNVEWHQGIINTSGELKRIVLADWLPLMGNKDIKTDLVLAGGWSLKQDHAINGQLNIKRISGDVGLQSNGTASQAFQMSELQLAAKITNNQLNIQSSMKAPRLGIADFNLSALLDPHTLQVAENSALTMGLRSDLPDLSLLSPFMGPSIQLAGNAKISVQRVAQSGVVSMTGGVQGSGLALRDASTGIRMTDGQLDIALSNQQIQLRTLRFKGGKGELTGSGVIELGDAGLVGSAKLKANQFTLISKPDMLLVMSGQGAIEFRDGTLQINGQFVADEGDIQFVSNEVPRLSSDVVVLGRERKETSRTLPMNVEVAVDLGNNFRFRGYGLDAELIGQLRLRAQASQPLRANGTVSVDKGTFRAYGRTLDIERGVLSFIGPLDNPGLDVLAIRRNQAVEAGVRVQGSAQSPRVTLFSEPNVPDSEKLSWLLFGHGVENVGGADGALLLQLLNSMATGDATGPGVTGNMLSAVGLDDAGYSSVKEADGSTTQVVSVTKQLARNLSVSLEKSFNGLRDAVSFSLQLSRNWSIVSRIGVDSSSVNINWTRQFD</sequence>
<keyword evidence="2 6" id="KW-0812">Transmembrane</keyword>
<dbReference type="Proteomes" id="UP000825679">
    <property type="component" value="Chromosome"/>
</dbReference>